<evidence type="ECO:0000313" key="5">
    <source>
        <dbReference type="Proteomes" id="UP000187609"/>
    </source>
</evidence>
<dbReference type="NCBIfam" id="TIGR00756">
    <property type="entry name" value="PPR"/>
    <property type="match status" value="2"/>
</dbReference>
<sequence>MQMQQNLLFRSSPAICPHGVWDLIPVYLKHHVDPIKRKMLHTSIQLILQSRAKRCGFLVNCRFGSIDYSSNEQQGFHINGEEISYDLYNVSICELCSEGDVDKAMGLLSQMEALGFHANYLSYSSLIAALGSVGRTLEADATFHEMLSSGRRPGVKVVNTLLRSFLRKGLLRLADKVLMLLEDLDVERN</sequence>
<dbReference type="EMBL" id="MJEQ01000770">
    <property type="protein sequence ID" value="OIT34103.1"/>
    <property type="molecule type" value="Genomic_DNA"/>
</dbReference>
<comment type="caution">
    <text evidence="4">The sequence shown here is derived from an EMBL/GenBank/DDBJ whole genome shotgun (WGS) entry which is preliminary data.</text>
</comment>
<comment type="similarity">
    <text evidence="1">Belongs to the PPR family. P subfamily.</text>
</comment>
<evidence type="ECO:0000256" key="2">
    <source>
        <dbReference type="ARBA" id="ARBA00022737"/>
    </source>
</evidence>
<keyword evidence="5" id="KW-1185">Reference proteome</keyword>
<evidence type="ECO:0000313" key="4">
    <source>
        <dbReference type="EMBL" id="OIT34103.1"/>
    </source>
</evidence>
<organism evidence="4 5">
    <name type="scientific">Nicotiana attenuata</name>
    <name type="common">Coyote tobacco</name>
    <dbReference type="NCBI Taxonomy" id="49451"/>
    <lineage>
        <taxon>Eukaryota</taxon>
        <taxon>Viridiplantae</taxon>
        <taxon>Streptophyta</taxon>
        <taxon>Embryophyta</taxon>
        <taxon>Tracheophyta</taxon>
        <taxon>Spermatophyta</taxon>
        <taxon>Magnoliopsida</taxon>
        <taxon>eudicotyledons</taxon>
        <taxon>Gunneridae</taxon>
        <taxon>Pentapetalae</taxon>
        <taxon>asterids</taxon>
        <taxon>lamiids</taxon>
        <taxon>Solanales</taxon>
        <taxon>Solanaceae</taxon>
        <taxon>Nicotianoideae</taxon>
        <taxon>Nicotianeae</taxon>
        <taxon>Nicotiana</taxon>
    </lineage>
</organism>
<dbReference type="Pfam" id="PF01535">
    <property type="entry name" value="PPR"/>
    <property type="match status" value="1"/>
</dbReference>
<dbReference type="OrthoDB" id="185373at2759"/>
<dbReference type="Gene3D" id="1.25.40.10">
    <property type="entry name" value="Tetratricopeptide repeat domain"/>
    <property type="match status" value="1"/>
</dbReference>
<feature type="repeat" description="PPR" evidence="3">
    <location>
        <begin position="84"/>
        <end position="118"/>
    </location>
</feature>
<dbReference type="Pfam" id="PF13041">
    <property type="entry name" value="PPR_2"/>
    <property type="match status" value="1"/>
</dbReference>
<keyword evidence="2" id="KW-0677">Repeat</keyword>
<gene>
    <name evidence="4" type="ORF">A4A49_17318</name>
</gene>
<dbReference type="Proteomes" id="UP000187609">
    <property type="component" value="Unassembled WGS sequence"/>
</dbReference>
<dbReference type="Gramene" id="OIT34103">
    <property type="protein sequence ID" value="OIT34103"/>
    <property type="gene ID" value="A4A49_17318"/>
</dbReference>
<dbReference type="SMR" id="A0A314KXV6"/>
<accession>A0A314KXV6</accession>
<name>A0A314KXV6_NICAT</name>
<proteinExistence type="inferred from homology"/>
<dbReference type="KEGG" id="nau:109205148"/>
<dbReference type="InterPro" id="IPR050667">
    <property type="entry name" value="PPR-containing_protein"/>
</dbReference>
<dbReference type="PROSITE" id="PS51375">
    <property type="entry name" value="PPR"/>
    <property type="match status" value="2"/>
</dbReference>
<dbReference type="AlphaFoldDB" id="A0A314KXV6"/>
<reference evidence="4" key="1">
    <citation type="submission" date="2016-11" db="EMBL/GenBank/DDBJ databases">
        <title>The genome of Nicotiana attenuata.</title>
        <authorList>
            <person name="Xu S."/>
            <person name="Brockmoeller T."/>
            <person name="Gaquerel E."/>
            <person name="Navarro A."/>
            <person name="Kuhl H."/>
            <person name="Gase K."/>
            <person name="Ling Z."/>
            <person name="Zhou W."/>
            <person name="Kreitzer C."/>
            <person name="Stanke M."/>
            <person name="Tang H."/>
            <person name="Lyons E."/>
            <person name="Pandey P."/>
            <person name="Pandey S.P."/>
            <person name="Timmermann B."/>
            <person name="Baldwin I.T."/>
        </authorList>
    </citation>
    <scope>NUCLEOTIDE SEQUENCE [LARGE SCALE GENOMIC DNA]</scope>
    <source>
        <strain evidence="4">UT</strain>
    </source>
</reference>
<protein>
    <submittedName>
        <fullName evidence="4">Pentatricopeptide repeat-containing protein, mitochondrial</fullName>
    </submittedName>
</protein>
<feature type="repeat" description="PPR" evidence="3">
    <location>
        <begin position="119"/>
        <end position="153"/>
    </location>
</feature>
<evidence type="ECO:0000256" key="1">
    <source>
        <dbReference type="ARBA" id="ARBA00007626"/>
    </source>
</evidence>
<dbReference type="InterPro" id="IPR011990">
    <property type="entry name" value="TPR-like_helical_dom_sf"/>
</dbReference>
<evidence type="ECO:0000256" key="3">
    <source>
        <dbReference type="PROSITE-ProRule" id="PRU00708"/>
    </source>
</evidence>
<dbReference type="InterPro" id="IPR002885">
    <property type="entry name" value="PPR_rpt"/>
</dbReference>
<dbReference type="PANTHER" id="PTHR47939:SF5">
    <property type="entry name" value="PENTACOTRIPEPTIDE-REPEAT REGION OF PRORP DOMAIN-CONTAINING PROTEIN"/>
    <property type="match status" value="1"/>
</dbReference>
<dbReference type="PANTHER" id="PTHR47939">
    <property type="entry name" value="MEMBRANE-ASSOCIATED SALT-INDUCIBLE PROTEIN-LIKE"/>
    <property type="match status" value="1"/>
</dbReference>